<protein>
    <submittedName>
        <fullName evidence="1">Uncharacterized protein</fullName>
    </submittedName>
</protein>
<name>A0ACC0NZY3_RHOML</name>
<dbReference type="Proteomes" id="UP001062846">
    <property type="component" value="Chromosome 4"/>
</dbReference>
<dbReference type="EMBL" id="CM046391">
    <property type="protein sequence ID" value="KAI8558509.1"/>
    <property type="molecule type" value="Genomic_DNA"/>
</dbReference>
<comment type="caution">
    <text evidence="1">The sequence shown here is derived from an EMBL/GenBank/DDBJ whole genome shotgun (WGS) entry which is preliminary data.</text>
</comment>
<organism evidence="1 2">
    <name type="scientific">Rhododendron molle</name>
    <name type="common">Chinese azalea</name>
    <name type="synonym">Azalea mollis</name>
    <dbReference type="NCBI Taxonomy" id="49168"/>
    <lineage>
        <taxon>Eukaryota</taxon>
        <taxon>Viridiplantae</taxon>
        <taxon>Streptophyta</taxon>
        <taxon>Embryophyta</taxon>
        <taxon>Tracheophyta</taxon>
        <taxon>Spermatophyta</taxon>
        <taxon>Magnoliopsida</taxon>
        <taxon>eudicotyledons</taxon>
        <taxon>Gunneridae</taxon>
        <taxon>Pentapetalae</taxon>
        <taxon>asterids</taxon>
        <taxon>Ericales</taxon>
        <taxon>Ericaceae</taxon>
        <taxon>Ericoideae</taxon>
        <taxon>Rhodoreae</taxon>
        <taxon>Rhododendron</taxon>
    </lineage>
</organism>
<proteinExistence type="predicted"/>
<keyword evidence="2" id="KW-1185">Reference proteome</keyword>
<reference evidence="1" key="1">
    <citation type="submission" date="2022-02" db="EMBL/GenBank/DDBJ databases">
        <title>Plant Genome Project.</title>
        <authorList>
            <person name="Zhang R.-G."/>
        </authorList>
    </citation>
    <scope>NUCLEOTIDE SEQUENCE</scope>
    <source>
        <strain evidence="1">AT1</strain>
    </source>
</reference>
<gene>
    <name evidence="1" type="ORF">RHMOL_Rhmol04G0099900</name>
</gene>
<evidence type="ECO:0000313" key="1">
    <source>
        <dbReference type="EMBL" id="KAI8558509.1"/>
    </source>
</evidence>
<evidence type="ECO:0000313" key="2">
    <source>
        <dbReference type="Proteomes" id="UP001062846"/>
    </source>
</evidence>
<accession>A0ACC0NZY3</accession>
<sequence>MAPNRPLPIVMASVQLLAGPVNRTLRAFEVYESSADSSEESFTGCRTRTHSPSSLDSRSWEVLPRRSAPANTSERESCSRSENF</sequence>